<dbReference type="PANTHER" id="PTHR30055">
    <property type="entry name" value="HTH-TYPE TRANSCRIPTIONAL REGULATOR RUTR"/>
    <property type="match status" value="1"/>
</dbReference>
<dbReference type="SUPFAM" id="SSF46689">
    <property type="entry name" value="Homeodomain-like"/>
    <property type="match status" value="1"/>
</dbReference>
<dbReference type="AlphaFoldDB" id="A0A6P2CB75"/>
<dbReference type="PANTHER" id="PTHR30055:SF234">
    <property type="entry name" value="HTH-TYPE TRANSCRIPTIONAL REGULATOR BETI"/>
    <property type="match status" value="1"/>
</dbReference>
<dbReference type="InterPro" id="IPR001647">
    <property type="entry name" value="HTH_TetR"/>
</dbReference>
<keyword evidence="1" id="KW-0805">Transcription regulation</keyword>
<evidence type="ECO:0000259" key="4">
    <source>
        <dbReference type="Pfam" id="PF00440"/>
    </source>
</evidence>
<evidence type="ECO:0000313" key="6">
    <source>
        <dbReference type="Proteomes" id="UP000471120"/>
    </source>
</evidence>
<gene>
    <name evidence="5" type="ORF">DW322_05675</name>
</gene>
<dbReference type="EMBL" id="QRCM01000001">
    <property type="protein sequence ID" value="TXG89795.1"/>
    <property type="molecule type" value="Genomic_DNA"/>
</dbReference>
<name>A0A6P2CB75_9NOCA</name>
<accession>A0A6P2CB75</accession>
<dbReference type="Pfam" id="PF00440">
    <property type="entry name" value="TetR_N"/>
    <property type="match status" value="1"/>
</dbReference>
<keyword evidence="3" id="KW-0804">Transcription</keyword>
<evidence type="ECO:0000256" key="3">
    <source>
        <dbReference type="ARBA" id="ARBA00023163"/>
    </source>
</evidence>
<dbReference type="InterPro" id="IPR050109">
    <property type="entry name" value="HTH-type_TetR-like_transc_reg"/>
</dbReference>
<evidence type="ECO:0000256" key="1">
    <source>
        <dbReference type="ARBA" id="ARBA00023015"/>
    </source>
</evidence>
<dbReference type="InterPro" id="IPR009057">
    <property type="entry name" value="Homeodomain-like_sf"/>
</dbReference>
<dbReference type="RefSeq" id="WP_010837803.1">
    <property type="nucleotide sequence ID" value="NZ_QRCM01000001.1"/>
</dbReference>
<evidence type="ECO:0000256" key="2">
    <source>
        <dbReference type="ARBA" id="ARBA00023125"/>
    </source>
</evidence>
<protein>
    <submittedName>
        <fullName evidence="5">TetR/AcrR family transcriptional regulator</fullName>
    </submittedName>
</protein>
<comment type="caution">
    <text evidence="5">The sequence shown here is derived from an EMBL/GenBank/DDBJ whole genome shotgun (WGS) entry which is preliminary data.</text>
</comment>
<sequence>MAKHGERARTALLDSAEELFALNGIGSVSNRRIAEHAGNSNHSAVSYHFGGRDELLDALVARHTSETRRLRADRVAAMPAEPELVDVLRALVLPTTDTFGGLPVPSWRAGLLQQLRNTPSTAAIVAAASSADPRIAALADRMRVFTAHVPEGILSGRGRILGTMISDVCAEYEAGIREGSYEPNWIGVGHFLTDSAAGLLAAPVTHPADFHTGTAAYAAIL</sequence>
<proteinExistence type="predicted"/>
<dbReference type="Gene3D" id="1.10.357.10">
    <property type="entry name" value="Tetracycline Repressor, domain 2"/>
    <property type="match status" value="1"/>
</dbReference>
<reference evidence="5 6" key="1">
    <citation type="submission" date="2018-07" db="EMBL/GenBank/DDBJ databases">
        <title>Genome sequence of Rhodococcus rhodnii ATCC 35071 from Rhodnius prolixus.</title>
        <authorList>
            <person name="Patel V."/>
            <person name="Vogel K.J."/>
        </authorList>
    </citation>
    <scope>NUCLEOTIDE SEQUENCE [LARGE SCALE GENOMIC DNA]</scope>
    <source>
        <strain evidence="5 6">ATCC 35071</strain>
    </source>
</reference>
<organism evidence="5 6">
    <name type="scientific">Rhodococcus rhodnii</name>
    <dbReference type="NCBI Taxonomy" id="38312"/>
    <lineage>
        <taxon>Bacteria</taxon>
        <taxon>Bacillati</taxon>
        <taxon>Actinomycetota</taxon>
        <taxon>Actinomycetes</taxon>
        <taxon>Mycobacteriales</taxon>
        <taxon>Nocardiaceae</taxon>
        <taxon>Rhodococcus</taxon>
    </lineage>
</organism>
<dbReference type="GO" id="GO:0003700">
    <property type="term" value="F:DNA-binding transcription factor activity"/>
    <property type="evidence" value="ECO:0007669"/>
    <property type="project" value="TreeGrafter"/>
</dbReference>
<keyword evidence="2" id="KW-0238">DNA-binding</keyword>
<evidence type="ECO:0000313" key="5">
    <source>
        <dbReference type="EMBL" id="TXG89795.1"/>
    </source>
</evidence>
<dbReference type="GO" id="GO:0000976">
    <property type="term" value="F:transcription cis-regulatory region binding"/>
    <property type="evidence" value="ECO:0007669"/>
    <property type="project" value="TreeGrafter"/>
</dbReference>
<dbReference type="Proteomes" id="UP000471120">
    <property type="component" value="Unassembled WGS sequence"/>
</dbReference>
<feature type="domain" description="HTH tetR-type" evidence="4">
    <location>
        <begin position="12"/>
        <end position="59"/>
    </location>
</feature>